<evidence type="ECO:0000313" key="4">
    <source>
        <dbReference type="Proteomes" id="UP000765509"/>
    </source>
</evidence>
<protein>
    <recommendedName>
        <fullName evidence="2">Peptidase A2 domain-containing protein</fullName>
    </recommendedName>
</protein>
<sequence>MDNWGDWQPPSIQTVLDPLGYNYGLRKTKQRMENEENKKESRDSLPVKEIHKPIESPEEGRFVKRRTSMPGGFIQDEEVDAEKFIIPTKYKSKNPPETVNQKGPILSHEKAPEKDKPEEFKAEKPVKKSQREEEKDESIIEKVMKRVLDQKINLIMEEIFTISPKFMQELKFLSEKEKNYLISLKSLNIQDQIPIQELNIEDKMHYSCPLGVMEVKIGEKDHKFNALVDTEAELSIITEEESIKAGILMRSFDMRLKGIGGNRTAIVGSS</sequence>
<dbReference type="GO" id="GO:0006508">
    <property type="term" value="P:proteolysis"/>
    <property type="evidence" value="ECO:0007669"/>
    <property type="project" value="InterPro"/>
</dbReference>
<reference evidence="3" key="1">
    <citation type="submission" date="2021-03" db="EMBL/GenBank/DDBJ databases">
        <title>Draft genome sequence of rust myrtle Austropuccinia psidii MF-1, a brazilian biotype.</title>
        <authorList>
            <person name="Quecine M.C."/>
            <person name="Pachon D.M.R."/>
            <person name="Bonatelli M.L."/>
            <person name="Correr F.H."/>
            <person name="Franceschini L.M."/>
            <person name="Leite T.F."/>
            <person name="Margarido G.R.A."/>
            <person name="Almeida C.A."/>
            <person name="Ferrarezi J.A."/>
            <person name="Labate C.A."/>
        </authorList>
    </citation>
    <scope>NUCLEOTIDE SEQUENCE</scope>
    <source>
        <strain evidence="3">MF-1</strain>
    </source>
</reference>
<evidence type="ECO:0000313" key="3">
    <source>
        <dbReference type="EMBL" id="MBW0542854.1"/>
    </source>
</evidence>
<name>A0A9Q3FPX8_9BASI</name>
<feature type="region of interest" description="Disordered" evidence="1">
    <location>
        <begin position="28"/>
        <end position="65"/>
    </location>
</feature>
<evidence type="ECO:0000259" key="2">
    <source>
        <dbReference type="PROSITE" id="PS50175"/>
    </source>
</evidence>
<dbReference type="PROSITE" id="PS50175">
    <property type="entry name" value="ASP_PROT_RETROV"/>
    <property type="match status" value="1"/>
</dbReference>
<feature type="domain" description="Peptidase A2" evidence="2">
    <location>
        <begin position="224"/>
        <end position="261"/>
    </location>
</feature>
<dbReference type="GO" id="GO:0004190">
    <property type="term" value="F:aspartic-type endopeptidase activity"/>
    <property type="evidence" value="ECO:0007669"/>
    <property type="project" value="InterPro"/>
</dbReference>
<comment type="caution">
    <text evidence="3">The sequence shown here is derived from an EMBL/GenBank/DDBJ whole genome shotgun (WGS) entry which is preliminary data.</text>
</comment>
<keyword evidence="4" id="KW-1185">Reference proteome</keyword>
<gene>
    <name evidence="3" type="ORF">O181_082569</name>
</gene>
<dbReference type="OrthoDB" id="5535068at2759"/>
<feature type="region of interest" description="Disordered" evidence="1">
    <location>
        <begin position="90"/>
        <end position="135"/>
    </location>
</feature>
<proteinExistence type="predicted"/>
<accession>A0A9Q3FPX8</accession>
<dbReference type="EMBL" id="AVOT02047555">
    <property type="protein sequence ID" value="MBW0542854.1"/>
    <property type="molecule type" value="Genomic_DNA"/>
</dbReference>
<evidence type="ECO:0000256" key="1">
    <source>
        <dbReference type="SAM" id="MobiDB-lite"/>
    </source>
</evidence>
<dbReference type="InterPro" id="IPR001995">
    <property type="entry name" value="Peptidase_A2_cat"/>
</dbReference>
<dbReference type="AlphaFoldDB" id="A0A9Q3FPX8"/>
<feature type="compositionally biased region" description="Basic and acidic residues" evidence="1">
    <location>
        <begin position="107"/>
        <end position="135"/>
    </location>
</feature>
<organism evidence="3 4">
    <name type="scientific">Austropuccinia psidii MF-1</name>
    <dbReference type="NCBI Taxonomy" id="1389203"/>
    <lineage>
        <taxon>Eukaryota</taxon>
        <taxon>Fungi</taxon>
        <taxon>Dikarya</taxon>
        <taxon>Basidiomycota</taxon>
        <taxon>Pucciniomycotina</taxon>
        <taxon>Pucciniomycetes</taxon>
        <taxon>Pucciniales</taxon>
        <taxon>Sphaerophragmiaceae</taxon>
        <taxon>Austropuccinia</taxon>
    </lineage>
</organism>
<feature type="compositionally biased region" description="Basic and acidic residues" evidence="1">
    <location>
        <begin position="30"/>
        <end position="62"/>
    </location>
</feature>
<dbReference type="Proteomes" id="UP000765509">
    <property type="component" value="Unassembled WGS sequence"/>
</dbReference>